<feature type="chain" id="PRO_5016702750" description="DUF4397 domain-containing protein" evidence="1">
    <location>
        <begin position="25"/>
        <end position="255"/>
    </location>
</feature>
<evidence type="ECO:0000313" key="2">
    <source>
        <dbReference type="EMBL" id="RBL90161.1"/>
    </source>
</evidence>
<protein>
    <recommendedName>
        <fullName evidence="4">DUF4397 domain-containing protein</fullName>
    </recommendedName>
</protein>
<keyword evidence="3" id="KW-1185">Reference proteome</keyword>
<accession>A0A365XVX5</accession>
<name>A0A365XVX5_9BACT</name>
<evidence type="ECO:0000256" key="1">
    <source>
        <dbReference type="SAM" id="SignalP"/>
    </source>
</evidence>
<sequence length="255" mass="28199">MLSYKKCLRYLIPCLMVSLLMACAKDKVAPGTASLTIINAVPDSRPLVTNFKGGNPFDYYRAVQLDYKVPFNPLVNRFRSYSGSQPLWLYQYPDTTDKSTPLFKLTLDLPIGATRTLFLTGTVNTPDTVFTNDVLPYHPLGDSTTGLRFVNLSLGSAPIKVVIKNKTGDAEVSSLPYKGVTGFRNYPVNAALEDYVFEFRDAASNTLITSYTTNGIHYPLPGGIHQWVFRNWTLALVGLPGGTNGQEQTIMAFSY</sequence>
<evidence type="ECO:0008006" key="4">
    <source>
        <dbReference type="Google" id="ProtNLM"/>
    </source>
</evidence>
<proteinExistence type="predicted"/>
<dbReference type="AlphaFoldDB" id="A0A365XVX5"/>
<comment type="caution">
    <text evidence="2">The sequence shown here is derived from an EMBL/GenBank/DDBJ whole genome shotgun (WGS) entry which is preliminary data.</text>
</comment>
<organism evidence="2 3">
    <name type="scientific">Chitinophaga flava</name>
    <dbReference type="NCBI Taxonomy" id="2259036"/>
    <lineage>
        <taxon>Bacteria</taxon>
        <taxon>Pseudomonadati</taxon>
        <taxon>Bacteroidota</taxon>
        <taxon>Chitinophagia</taxon>
        <taxon>Chitinophagales</taxon>
        <taxon>Chitinophagaceae</taxon>
        <taxon>Chitinophaga</taxon>
    </lineage>
</organism>
<dbReference type="EMBL" id="QFFJ01000002">
    <property type="protein sequence ID" value="RBL90161.1"/>
    <property type="molecule type" value="Genomic_DNA"/>
</dbReference>
<gene>
    <name evidence="2" type="ORF">DF182_27220</name>
</gene>
<dbReference type="RefSeq" id="WP_113618912.1">
    <property type="nucleotide sequence ID" value="NZ_QFFJ01000002.1"/>
</dbReference>
<reference evidence="2 3" key="1">
    <citation type="submission" date="2018-05" db="EMBL/GenBank/DDBJ databases">
        <title>Chitinophaga sp. K3CV102501T nov., isolated from isolated from a monsoon evergreen broad-leaved forest soil.</title>
        <authorList>
            <person name="Lv Y."/>
        </authorList>
    </citation>
    <scope>NUCLEOTIDE SEQUENCE [LARGE SCALE GENOMIC DNA]</scope>
    <source>
        <strain evidence="2 3">GDMCC 1.1325</strain>
    </source>
</reference>
<feature type="signal peptide" evidence="1">
    <location>
        <begin position="1"/>
        <end position="24"/>
    </location>
</feature>
<dbReference type="OrthoDB" id="751045at2"/>
<dbReference type="Proteomes" id="UP000253410">
    <property type="component" value="Unassembled WGS sequence"/>
</dbReference>
<evidence type="ECO:0000313" key="3">
    <source>
        <dbReference type="Proteomes" id="UP000253410"/>
    </source>
</evidence>
<keyword evidence="1" id="KW-0732">Signal</keyword>
<dbReference type="PROSITE" id="PS51257">
    <property type="entry name" value="PROKAR_LIPOPROTEIN"/>
    <property type="match status" value="1"/>
</dbReference>